<proteinExistence type="predicted"/>
<feature type="compositionally biased region" description="Low complexity" evidence="1">
    <location>
        <begin position="476"/>
        <end position="485"/>
    </location>
</feature>
<organism evidence="2 3">
    <name type="scientific">Cutaneotrichosporon cavernicola</name>
    <dbReference type="NCBI Taxonomy" id="279322"/>
    <lineage>
        <taxon>Eukaryota</taxon>
        <taxon>Fungi</taxon>
        <taxon>Dikarya</taxon>
        <taxon>Basidiomycota</taxon>
        <taxon>Agaricomycotina</taxon>
        <taxon>Tremellomycetes</taxon>
        <taxon>Trichosporonales</taxon>
        <taxon>Trichosporonaceae</taxon>
        <taxon>Cutaneotrichosporon</taxon>
    </lineage>
</organism>
<name>A0AA48QXX7_9TREE</name>
<sequence length="530" mass="57751">MRSRHMALAALVDVELEDTALEMVGDTNTSTHYSLPGRARVTFPALPSSLGGRFRLLHKVTITIEGKAEYTDPEGRYTPLRVYRATHALLPSPYTIRPYCSSFGSITLDLSFDLRVPGWLPPSHLSRHSSTNYGLVADATVGWANETVFSGSGVSATPLLVDGQFALAQMSRSAYAPLEVRRHRIPGPIPRGGAPRRHYPFRCKTLPVDLSIRHAEYADLGDPKGIKIDMQLRASVSRWDEHEAGVSQQVARAQRDASESASERGCSEGAERESSEPASSPESTGPAVAHVVHIAMEVEEREDVRSTPAGMFLSAFPLPPQDGPLLGPSRAPTTPATLEPVRRRVARACLLLPNGQAQSHTFDDPRPVGPSTKRIKGALTFNEIGRFPVPNATGPFVKVTHFLKTHVTFERAGEYYTETFKTPVRLVTCPTPRGSVPPPYITVFHENGDLRDCDPLPLYAPAEDDVDMVEALTRDASPPTEAESSPSPPSSSRPLPEAEHRSAADDLSPANRKLFEQWAREASAPLEGNA</sequence>
<accession>A0AA48QXX7</accession>
<dbReference type="Proteomes" id="UP001233271">
    <property type="component" value="Chromosome 6"/>
</dbReference>
<keyword evidence="3" id="KW-1185">Reference proteome</keyword>
<feature type="compositionally biased region" description="Basic and acidic residues" evidence="1">
    <location>
        <begin position="253"/>
        <end position="275"/>
    </location>
</feature>
<feature type="compositionally biased region" description="Low complexity" evidence="1">
    <location>
        <begin position="276"/>
        <end position="287"/>
    </location>
</feature>
<dbReference type="RefSeq" id="XP_060459106.1">
    <property type="nucleotide sequence ID" value="XM_060602742.1"/>
</dbReference>
<dbReference type="GeneID" id="85497711"/>
<dbReference type="AlphaFoldDB" id="A0AA48QXX7"/>
<evidence type="ECO:0000256" key="1">
    <source>
        <dbReference type="SAM" id="MobiDB-lite"/>
    </source>
</evidence>
<dbReference type="EMBL" id="AP028217">
    <property type="protein sequence ID" value="BEI93841.1"/>
    <property type="molecule type" value="Genomic_DNA"/>
</dbReference>
<evidence type="ECO:0000313" key="3">
    <source>
        <dbReference type="Proteomes" id="UP001233271"/>
    </source>
</evidence>
<evidence type="ECO:0000313" key="2">
    <source>
        <dbReference type="EMBL" id="BEI93841.1"/>
    </source>
</evidence>
<protein>
    <submittedName>
        <fullName evidence="2">Uncharacterized protein</fullName>
    </submittedName>
</protein>
<reference evidence="2" key="1">
    <citation type="journal article" date="2023" name="BMC Genomics">
        <title>Chromosome-level genome assemblies of Cutaneotrichosporon spp. (Trichosporonales, Basidiomycota) reveal imbalanced evolution between nucleotide sequences and chromosome synteny.</title>
        <authorList>
            <person name="Kobayashi Y."/>
            <person name="Kayamori A."/>
            <person name="Aoki K."/>
            <person name="Shiwa Y."/>
            <person name="Matsutani M."/>
            <person name="Fujita N."/>
            <person name="Sugita T."/>
            <person name="Iwasaki W."/>
            <person name="Tanaka N."/>
            <person name="Takashima M."/>
        </authorList>
    </citation>
    <scope>NUCLEOTIDE SEQUENCE</scope>
    <source>
        <strain evidence="2">HIS019</strain>
    </source>
</reference>
<dbReference type="KEGG" id="ccac:CcaHIS019_0603000"/>
<gene>
    <name evidence="2" type="ORF">CcaverHIS019_0603000</name>
</gene>
<feature type="region of interest" description="Disordered" evidence="1">
    <location>
        <begin position="245"/>
        <end position="287"/>
    </location>
</feature>
<feature type="region of interest" description="Disordered" evidence="1">
    <location>
        <begin position="473"/>
        <end position="530"/>
    </location>
</feature>